<keyword evidence="4" id="KW-1185">Reference proteome</keyword>
<dbReference type="Gene3D" id="1.10.10.10">
    <property type="entry name" value="Winged helix-like DNA-binding domain superfamily/Winged helix DNA-binding domain"/>
    <property type="match status" value="1"/>
</dbReference>
<accession>A0A6H2H067</accession>
<proteinExistence type="predicted"/>
<organism evidence="3 4">
    <name type="scientific">Paenibacillus albicereus</name>
    <dbReference type="NCBI Taxonomy" id="2726185"/>
    <lineage>
        <taxon>Bacteria</taxon>
        <taxon>Bacillati</taxon>
        <taxon>Bacillota</taxon>
        <taxon>Bacilli</taxon>
        <taxon>Bacillales</taxon>
        <taxon>Paenibacillaceae</taxon>
        <taxon>Paenibacillus</taxon>
    </lineage>
</organism>
<dbReference type="GO" id="GO:0006260">
    <property type="term" value="P:DNA replication"/>
    <property type="evidence" value="ECO:0007669"/>
    <property type="project" value="InterPro"/>
</dbReference>
<dbReference type="Pfam" id="PF04492">
    <property type="entry name" value="Phage_rep_O"/>
    <property type="match status" value="1"/>
</dbReference>
<dbReference type="KEGG" id="palr:HGI30_15040"/>
<evidence type="ECO:0000313" key="4">
    <source>
        <dbReference type="Proteomes" id="UP000502136"/>
    </source>
</evidence>
<reference evidence="3 4" key="1">
    <citation type="submission" date="2020-04" db="EMBL/GenBank/DDBJ databases">
        <title>Novel Paenibacillus strain UniB2 isolated from commercial digestive syrup.</title>
        <authorList>
            <person name="Thorat V."/>
            <person name="Kirdat K."/>
            <person name="Tiwarekar B."/>
            <person name="Yadav A."/>
        </authorList>
    </citation>
    <scope>NUCLEOTIDE SEQUENCE [LARGE SCALE GENOMIC DNA]</scope>
    <source>
        <strain evidence="3 4">UniB2</strain>
    </source>
</reference>
<evidence type="ECO:0000256" key="1">
    <source>
        <dbReference type="SAM" id="MobiDB-lite"/>
    </source>
</evidence>
<feature type="domain" description="Bacteriophage lambda Replication protein O N-terminal" evidence="2">
    <location>
        <begin position="5"/>
        <end position="102"/>
    </location>
</feature>
<protein>
    <submittedName>
        <fullName evidence="3">Replication protein</fullName>
    </submittedName>
</protein>
<dbReference type="AlphaFoldDB" id="A0A6H2H067"/>
<dbReference type="InterPro" id="IPR006497">
    <property type="entry name" value="Phage_lambda_VrpO_N"/>
</dbReference>
<dbReference type="InterPro" id="IPR036388">
    <property type="entry name" value="WH-like_DNA-bd_sf"/>
</dbReference>
<dbReference type="EMBL" id="CP051428">
    <property type="protein sequence ID" value="QJC52748.1"/>
    <property type="molecule type" value="Genomic_DNA"/>
</dbReference>
<dbReference type="RefSeq" id="WP_168908300.1">
    <property type="nucleotide sequence ID" value="NZ_CP051428.1"/>
</dbReference>
<feature type="region of interest" description="Disordered" evidence="1">
    <location>
        <begin position="255"/>
        <end position="274"/>
    </location>
</feature>
<evidence type="ECO:0000313" key="3">
    <source>
        <dbReference type="EMBL" id="QJC52748.1"/>
    </source>
</evidence>
<sequence length="305" mass="35472">MANPQPDEFTKVANELMEQVPFFKFNGAQMRLILVIWRNTYGWSRKDHDFSITFLHGHTGLSESAVKRELAALIEARVLVVTKRASRTTSRRLAFNKDYDTWKIARGGEQMDSDFKVHDHVPNEEKDQVHDCVPNKAYEVHDCAPKVATIRYTIGPPDKEKDLLKKVIIKESENSFDEFWNAYPRRISKAAAQKAWKKLQKEPGFDPIKIILHTKNFAETHKMLQTQTSYIPHPSTYLNQQRFLDYDRVDPEGLLNKPAAPAARQSKFDAEKERLQMMYEEARREEDRGHPAYGDHTEQLPAFRD</sequence>
<feature type="region of interest" description="Disordered" evidence="1">
    <location>
        <begin position="280"/>
        <end position="305"/>
    </location>
</feature>
<gene>
    <name evidence="3" type="ORF">HGI30_15040</name>
</gene>
<name>A0A6H2H067_9BACL</name>
<evidence type="ECO:0000259" key="2">
    <source>
        <dbReference type="Pfam" id="PF04492"/>
    </source>
</evidence>
<dbReference type="Proteomes" id="UP000502136">
    <property type="component" value="Chromosome"/>
</dbReference>